<name>A0A347UEA7_9RHOB</name>
<keyword evidence="3" id="KW-1185">Reference proteome</keyword>
<dbReference type="RefSeq" id="WP_118941843.1">
    <property type="nucleotide sequence ID" value="NZ_CP032125.1"/>
</dbReference>
<keyword evidence="1" id="KW-1133">Transmembrane helix</keyword>
<keyword evidence="1" id="KW-0812">Transmembrane</keyword>
<dbReference type="AlphaFoldDB" id="A0A347UEA7"/>
<dbReference type="Proteomes" id="UP000261704">
    <property type="component" value="Chromosome"/>
</dbReference>
<reference evidence="2 3" key="1">
    <citation type="submission" date="2018-09" db="EMBL/GenBank/DDBJ databases">
        <title>Profundibacter amoris BAR1 gen. nov., sp. nov., a new member of the Roseobacter clade isolated at Lokis Castle Vent Field on the Arctic Mid-Oceanic Ridge.</title>
        <authorList>
            <person name="Le Moine Bauer S."/>
            <person name="Sjoeberg A.G."/>
            <person name="L'Haridon S."/>
            <person name="Stokke R."/>
            <person name="Roalkvam I."/>
            <person name="Steen I.H."/>
            <person name="Dahle H."/>
        </authorList>
    </citation>
    <scope>NUCLEOTIDE SEQUENCE [LARGE SCALE GENOMIC DNA]</scope>
    <source>
        <strain evidence="2 3">BAR1</strain>
    </source>
</reference>
<feature type="transmembrane region" description="Helical" evidence="1">
    <location>
        <begin position="307"/>
        <end position="329"/>
    </location>
</feature>
<dbReference type="InterPro" id="IPR025291">
    <property type="entry name" value="DUF4153"/>
</dbReference>
<evidence type="ECO:0000313" key="2">
    <source>
        <dbReference type="EMBL" id="AXX97185.1"/>
    </source>
</evidence>
<feature type="transmembrane region" description="Helical" evidence="1">
    <location>
        <begin position="277"/>
        <end position="295"/>
    </location>
</feature>
<feature type="transmembrane region" description="Helical" evidence="1">
    <location>
        <begin position="341"/>
        <end position="361"/>
    </location>
</feature>
<proteinExistence type="predicted"/>
<evidence type="ECO:0000313" key="3">
    <source>
        <dbReference type="Proteomes" id="UP000261704"/>
    </source>
</evidence>
<gene>
    <name evidence="2" type="ORF">BAR1_04100</name>
</gene>
<feature type="transmembrane region" description="Helical" evidence="1">
    <location>
        <begin position="160"/>
        <end position="176"/>
    </location>
</feature>
<dbReference type="EMBL" id="CP032125">
    <property type="protein sequence ID" value="AXX97185.1"/>
    <property type="molecule type" value="Genomic_DNA"/>
</dbReference>
<evidence type="ECO:0000256" key="1">
    <source>
        <dbReference type="SAM" id="Phobius"/>
    </source>
</evidence>
<feature type="transmembrane region" description="Helical" evidence="1">
    <location>
        <begin position="248"/>
        <end position="265"/>
    </location>
</feature>
<sequence length="454" mass="49698">MFWGYGAGVSLVLFGVALAVAVWLASGRRDWRRGDTLAALVFGVGLLPVLDYVQGLSVLFYIGSLTGFAVWVALNGQGRLADLLQAGVRFWLLAPKQVLRDAGTGGQAVVRAQDMRGLLRAWGLPVAASVIFLVLFVAGNPVFENLVFRLSGIDGDLSRMLFWALVAALVWPFLVLQKIRQRMRVPFDIPQAPRLSVPALFNPQSVVNSLVLFNLMFALQTGLDVVYLWGHAELPSGVSAAAFAHRGAYPLVLTALLAGLFAMVSRPYVQKRRGLQALLLLWLGQNVALMAGAVLRLDLYVDAYGLTYLRVAAFIWMGMVAAGLALIGWQVLRGAGNGWMLARMAGLLVVVLYLCSFVNFADMIARFNLSREPDIYAVQGGGRAPVRLDGDYICGLGPMAMPAIANYRQQTGQAVCAAGNMPAYPQIDNWREWGLRMWRVRRYLATDTEMENTL</sequence>
<feature type="transmembrane region" description="Helical" evidence="1">
    <location>
        <begin position="59"/>
        <end position="76"/>
    </location>
</feature>
<dbReference type="KEGG" id="pamo:BAR1_04100"/>
<accession>A0A347UEA7</accession>
<dbReference type="Pfam" id="PF13687">
    <property type="entry name" value="DUF4153"/>
    <property type="match status" value="1"/>
</dbReference>
<feature type="transmembrane region" description="Helical" evidence="1">
    <location>
        <begin position="6"/>
        <end position="25"/>
    </location>
</feature>
<keyword evidence="1" id="KW-0472">Membrane</keyword>
<protein>
    <submittedName>
        <fullName evidence="2">DUF4173 domain-containing protein</fullName>
    </submittedName>
</protein>
<dbReference type="OrthoDB" id="7280060at2"/>
<organism evidence="2 3">
    <name type="scientific">Profundibacter amoris</name>
    <dbReference type="NCBI Taxonomy" id="2171755"/>
    <lineage>
        <taxon>Bacteria</taxon>
        <taxon>Pseudomonadati</taxon>
        <taxon>Pseudomonadota</taxon>
        <taxon>Alphaproteobacteria</taxon>
        <taxon>Rhodobacterales</taxon>
        <taxon>Paracoccaceae</taxon>
        <taxon>Profundibacter</taxon>
    </lineage>
</organism>
<feature type="transmembrane region" description="Helical" evidence="1">
    <location>
        <begin position="210"/>
        <end position="228"/>
    </location>
</feature>
<feature type="transmembrane region" description="Helical" evidence="1">
    <location>
        <begin position="121"/>
        <end position="140"/>
    </location>
</feature>